<feature type="active site" description="Charge relay system" evidence="5">
    <location>
        <position position="343"/>
    </location>
</feature>
<dbReference type="STRING" id="661478.OP10G_1378"/>
<keyword evidence="4 5" id="KW-0720">Serine protease</keyword>
<keyword evidence="9" id="KW-1185">Reference proteome</keyword>
<keyword evidence="3 5" id="KW-0378">Hydrolase</keyword>
<dbReference type="Pfam" id="PF00082">
    <property type="entry name" value="Peptidase_S8"/>
    <property type="match status" value="1"/>
</dbReference>
<evidence type="ECO:0000313" key="9">
    <source>
        <dbReference type="Proteomes" id="UP000027982"/>
    </source>
</evidence>
<dbReference type="GO" id="GO:0004252">
    <property type="term" value="F:serine-type endopeptidase activity"/>
    <property type="evidence" value="ECO:0007669"/>
    <property type="project" value="UniProtKB-UniRule"/>
</dbReference>
<dbReference type="PROSITE" id="PS00138">
    <property type="entry name" value="SUBTILASE_SER"/>
    <property type="match status" value="1"/>
</dbReference>
<feature type="signal peptide" evidence="6">
    <location>
        <begin position="1"/>
        <end position="24"/>
    </location>
</feature>
<name>A0A068NMQ9_FIMGI</name>
<dbReference type="RefSeq" id="WP_025226637.1">
    <property type="nucleotide sequence ID" value="NZ_CP007139.1"/>
</dbReference>
<dbReference type="HOGENOM" id="CLU_677481_0_0_0"/>
<sequence length="406" mass="42368">MTSTVNRIFLLLGIAAALVLPTHAAAESLLICQLTGKGSAAGLAKKYGVTLKDTTDGAPFALFSTPTRAMADSVHALMALDKVNFVWAEDDGSVGCPEAQSKSTPSKGGGLPAVGDRKALQAINKNLLGQINWSPALANLDGRSVRVAVLDNGLSPKQPALWAKVDASLNAIEPGKPAYDQPMGVDSNKNGKKDEALGHGTMVAGIIDQIAPKTRFVIARIADSDGNASAWTLIKGLAFAVTQKAEVANVSLGSLAQVVALTDAMDWCEQNRLLVVAAIGNDGLRAACFPARISKVVCVSGVDQDNHKASFSNWEGTADAAAPATGFASQFWDGSIAVWNGTSFAVPVVTASIADCLRRIPANTPSTMRKALTSSGTKIDGLNPKYKGELGMLVNYTKLDQALRKP</sequence>
<feature type="domain" description="Peptidase S8/S53" evidence="7">
    <location>
        <begin position="142"/>
        <end position="377"/>
    </location>
</feature>
<proteinExistence type="inferred from homology"/>
<dbReference type="KEGG" id="fgi:OP10G_1378"/>
<dbReference type="PANTHER" id="PTHR43806:SF11">
    <property type="entry name" value="CEREVISIN-RELATED"/>
    <property type="match status" value="1"/>
</dbReference>
<keyword evidence="2 5" id="KW-0645">Protease</keyword>
<dbReference type="GO" id="GO:0006508">
    <property type="term" value="P:proteolysis"/>
    <property type="evidence" value="ECO:0007669"/>
    <property type="project" value="UniProtKB-KW"/>
</dbReference>
<comment type="similarity">
    <text evidence="1 5">Belongs to the peptidase S8 family.</text>
</comment>
<evidence type="ECO:0000259" key="7">
    <source>
        <dbReference type="Pfam" id="PF00082"/>
    </source>
</evidence>
<evidence type="ECO:0000256" key="1">
    <source>
        <dbReference type="ARBA" id="ARBA00011073"/>
    </source>
</evidence>
<dbReference type="InterPro" id="IPR023828">
    <property type="entry name" value="Peptidase_S8_Ser-AS"/>
</dbReference>
<evidence type="ECO:0000256" key="4">
    <source>
        <dbReference type="ARBA" id="ARBA00022825"/>
    </source>
</evidence>
<dbReference type="Gene3D" id="3.40.50.200">
    <property type="entry name" value="Peptidase S8/S53 domain"/>
    <property type="match status" value="1"/>
</dbReference>
<evidence type="ECO:0000256" key="2">
    <source>
        <dbReference type="ARBA" id="ARBA00022670"/>
    </source>
</evidence>
<dbReference type="Proteomes" id="UP000027982">
    <property type="component" value="Chromosome"/>
</dbReference>
<dbReference type="eggNOG" id="COG1404">
    <property type="taxonomic scope" value="Bacteria"/>
</dbReference>
<dbReference type="PROSITE" id="PS51892">
    <property type="entry name" value="SUBTILASE"/>
    <property type="match status" value="1"/>
</dbReference>
<feature type="active site" description="Charge relay system" evidence="5">
    <location>
        <position position="199"/>
    </location>
</feature>
<dbReference type="InterPro" id="IPR000209">
    <property type="entry name" value="Peptidase_S8/S53_dom"/>
</dbReference>
<reference evidence="8 9" key="1">
    <citation type="journal article" date="2014" name="PLoS ONE">
        <title>The first complete genome sequence of the class fimbriimonadia in the phylum armatimonadetes.</title>
        <authorList>
            <person name="Hu Z.Y."/>
            <person name="Wang Y.Z."/>
            <person name="Im W.T."/>
            <person name="Wang S.Y."/>
            <person name="Zhao G.P."/>
            <person name="Zheng H.J."/>
            <person name="Quan Z.X."/>
        </authorList>
    </citation>
    <scope>NUCLEOTIDE SEQUENCE [LARGE SCALE GENOMIC DNA]</scope>
    <source>
        <strain evidence="8">Gsoil 348</strain>
    </source>
</reference>
<evidence type="ECO:0000256" key="6">
    <source>
        <dbReference type="SAM" id="SignalP"/>
    </source>
</evidence>
<accession>A0A068NMQ9</accession>
<evidence type="ECO:0000313" key="8">
    <source>
        <dbReference type="EMBL" id="AIE84746.1"/>
    </source>
</evidence>
<keyword evidence="6" id="KW-0732">Signal</keyword>
<feature type="active site" description="Charge relay system" evidence="5">
    <location>
        <position position="151"/>
    </location>
</feature>
<dbReference type="InterPro" id="IPR015500">
    <property type="entry name" value="Peptidase_S8_subtilisin-rel"/>
</dbReference>
<dbReference type="PRINTS" id="PR00723">
    <property type="entry name" value="SUBTILISIN"/>
</dbReference>
<gene>
    <name evidence="8" type="ORF">OP10G_1378</name>
</gene>
<dbReference type="EMBL" id="CP007139">
    <property type="protein sequence ID" value="AIE84746.1"/>
    <property type="molecule type" value="Genomic_DNA"/>
</dbReference>
<dbReference type="PANTHER" id="PTHR43806">
    <property type="entry name" value="PEPTIDASE S8"/>
    <property type="match status" value="1"/>
</dbReference>
<organism evidence="8 9">
    <name type="scientific">Fimbriimonas ginsengisoli Gsoil 348</name>
    <dbReference type="NCBI Taxonomy" id="661478"/>
    <lineage>
        <taxon>Bacteria</taxon>
        <taxon>Bacillati</taxon>
        <taxon>Armatimonadota</taxon>
        <taxon>Fimbriimonadia</taxon>
        <taxon>Fimbriimonadales</taxon>
        <taxon>Fimbriimonadaceae</taxon>
        <taxon>Fimbriimonas</taxon>
    </lineage>
</organism>
<evidence type="ECO:0000256" key="5">
    <source>
        <dbReference type="PROSITE-ProRule" id="PRU01240"/>
    </source>
</evidence>
<protein>
    <submittedName>
        <fullName evidence="8">Serine protease</fullName>
    </submittedName>
</protein>
<dbReference type="InterPro" id="IPR050131">
    <property type="entry name" value="Peptidase_S8_subtilisin-like"/>
</dbReference>
<dbReference type="AlphaFoldDB" id="A0A068NMQ9"/>
<feature type="chain" id="PRO_5001654102" evidence="6">
    <location>
        <begin position="25"/>
        <end position="406"/>
    </location>
</feature>
<dbReference type="SUPFAM" id="SSF52743">
    <property type="entry name" value="Subtilisin-like"/>
    <property type="match status" value="1"/>
</dbReference>
<dbReference type="OrthoDB" id="9790784at2"/>
<dbReference type="InterPro" id="IPR036852">
    <property type="entry name" value="Peptidase_S8/S53_dom_sf"/>
</dbReference>
<evidence type="ECO:0000256" key="3">
    <source>
        <dbReference type="ARBA" id="ARBA00022801"/>
    </source>
</evidence>